<evidence type="ECO:0008006" key="3">
    <source>
        <dbReference type="Google" id="ProtNLM"/>
    </source>
</evidence>
<evidence type="ECO:0000313" key="2">
    <source>
        <dbReference type="Proteomes" id="UP000606494"/>
    </source>
</evidence>
<dbReference type="InterPro" id="IPR012334">
    <property type="entry name" value="Pectin_lyas_fold"/>
</dbReference>
<proteinExistence type="predicted"/>
<accession>A0ABR7Y2J0</accession>
<evidence type="ECO:0000313" key="1">
    <source>
        <dbReference type="EMBL" id="MBD1425523.1"/>
    </source>
</evidence>
<dbReference type="Gene3D" id="2.160.20.10">
    <property type="entry name" value="Single-stranded right-handed beta-helix, Pectin lyase-like"/>
    <property type="match status" value="1"/>
</dbReference>
<name>A0ABR7Y2J0_9SPHI</name>
<dbReference type="PROSITE" id="PS51257">
    <property type="entry name" value="PROKAR_LIPOPROTEIN"/>
    <property type="match status" value="1"/>
</dbReference>
<dbReference type="EMBL" id="JACNYK010000002">
    <property type="protein sequence ID" value="MBD1425523.1"/>
    <property type="molecule type" value="Genomic_DNA"/>
</dbReference>
<reference evidence="1 2" key="1">
    <citation type="submission" date="2020-08" db="EMBL/GenBank/DDBJ databases">
        <title>Sphingobacterium sp. DN00404 isolated from aquaculture water.</title>
        <authorList>
            <person name="Zhang M."/>
        </authorList>
    </citation>
    <scope>NUCLEOTIDE SEQUENCE [LARGE SCALE GENOMIC DNA]</scope>
    <source>
        <strain evidence="1 2">KCTC 32294</strain>
    </source>
</reference>
<gene>
    <name evidence="1" type="ORF">H8B17_08025</name>
</gene>
<comment type="caution">
    <text evidence="1">The sequence shown here is derived from an EMBL/GenBank/DDBJ whole genome shotgun (WGS) entry which is preliminary data.</text>
</comment>
<dbReference type="SUPFAM" id="SSF51126">
    <property type="entry name" value="Pectin lyase-like"/>
    <property type="match status" value="1"/>
</dbReference>
<protein>
    <recommendedName>
        <fullName evidence="3">Right handed beta helix domain-containing protein</fullName>
    </recommendedName>
</protein>
<sequence>MRLTEINIACVIAMTLFLFGCKQSNPEPESLNPGRDSTETVVFKADTVFTVNSETTLDGAFWEEVQTALDTGHVLVRFAVGEYTLTEPIVVKNIGHDEYSLMISAQAINRCIFEGGIPTLMTLENCYNVRLRGLKFTGASTDHALQIRNSRHIMLENCYMQDLPNISIAALGIYESTTDDIRVVNSRFERIGVDENAHVICVLGGATGLKVVDSYFKDCSGSFILFGGNMVDRGVFFRNDFISTGTYLSGINPAFIEVSASNSTDPGNERMGTNYVIIDNTFSYGNMGNQNKLHAVVFHSSGFNPENRNYRLSIADGEKLQTGTVLDKQNIMSVQLGLEADKIYFGKNVSRNAKFSAVYQYSNSYGSTGSWVGTANIEEALNTEELLFSGEEALTLYD</sequence>
<dbReference type="InterPro" id="IPR011050">
    <property type="entry name" value="Pectin_lyase_fold/virulence"/>
</dbReference>
<organism evidence="1 2">
    <name type="scientific">Sphingobacterium arenae</name>
    <dbReference type="NCBI Taxonomy" id="1280598"/>
    <lineage>
        <taxon>Bacteria</taxon>
        <taxon>Pseudomonadati</taxon>
        <taxon>Bacteroidota</taxon>
        <taxon>Sphingobacteriia</taxon>
        <taxon>Sphingobacteriales</taxon>
        <taxon>Sphingobacteriaceae</taxon>
        <taxon>Sphingobacterium</taxon>
    </lineage>
</organism>
<dbReference type="Proteomes" id="UP000606494">
    <property type="component" value="Unassembled WGS sequence"/>
</dbReference>
<keyword evidence="2" id="KW-1185">Reference proteome</keyword>
<dbReference type="RefSeq" id="WP_190308680.1">
    <property type="nucleotide sequence ID" value="NZ_JACNYK010000002.1"/>
</dbReference>